<reference evidence="1 2" key="1">
    <citation type="submission" date="2020-09" db="EMBL/GenBank/DDBJ databases">
        <title>De no assembly of potato wild relative species, Solanum commersonii.</title>
        <authorList>
            <person name="Cho K."/>
        </authorList>
    </citation>
    <scope>NUCLEOTIDE SEQUENCE [LARGE SCALE GENOMIC DNA]</scope>
    <source>
        <strain evidence="1">LZ3.2</strain>
        <tissue evidence="1">Leaf</tissue>
    </source>
</reference>
<evidence type="ECO:0000313" key="1">
    <source>
        <dbReference type="EMBL" id="KAG5621112.1"/>
    </source>
</evidence>
<sequence>MHKWKLIRLKTNNQSRWLVIKICFSSLQFDKLPLRTFKIFFNLYQLRRLKGNKIESLKTKKPPEIIISSRVIVA</sequence>
<keyword evidence="2" id="KW-1185">Reference proteome</keyword>
<protein>
    <submittedName>
        <fullName evidence="1">Uncharacterized protein</fullName>
    </submittedName>
</protein>
<comment type="caution">
    <text evidence="1">The sequence shown here is derived from an EMBL/GenBank/DDBJ whole genome shotgun (WGS) entry which is preliminary data.</text>
</comment>
<evidence type="ECO:0000313" key="2">
    <source>
        <dbReference type="Proteomes" id="UP000824120"/>
    </source>
</evidence>
<name>A0A9J6A9K3_SOLCO</name>
<dbReference type="EMBL" id="JACXVP010000002">
    <property type="protein sequence ID" value="KAG5621112.1"/>
    <property type="molecule type" value="Genomic_DNA"/>
</dbReference>
<dbReference type="AlphaFoldDB" id="A0A9J6A9K3"/>
<dbReference type="Proteomes" id="UP000824120">
    <property type="component" value="Chromosome 2"/>
</dbReference>
<proteinExistence type="predicted"/>
<organism evidence="1 2">
    <name type="scientific">Solanum commersonii</name>
    <name type="common">Commerson's wild potato</name>
    <name type="synonym">Commerson's nightshade</name>
    <dbReference type="NCBI Taxonomy" id="4109"/>
    <lineage>
        <taxon>Eukaryota</taxon>
        <taxon>Viridiplantae</taxon>
        <taxon>Streptophyta</taxon>
        <taxon>Embryophyta</taxon>
        <taxon>Tracheophyta</taxon>
        <taxon>Spermatophyta</taxon>
        <taxon>Magnoliopsida</taxon>
        <taxon>eudicotyledons</taxon>
        <taxon>Gunneridae</taxon>
        <taxon>Pentapetalae</taxon>
        <taxon>asterids</taxon>
        <taxon>lamiids</taxon>
        <taxon>Solanales</taxon>
        <taxon>Solanaceae</taxon>
        <taxon>Solanoideae</taxon>
        <taxon>Solaneae</taxon>
        <taxon>Solanum</taxon>
    </lineage>
</organism>
<accession>A0A9J6A9K3</accession>
<gene>
    <name evidence="1" type="ORF">H5410_006330</name>
</gene>